<organism evidence="1 2">
    <name type="scientific">Thermofilum adornatum 1505</name>
    <dbReference type="NCBI Taxonomy" id="697581"/>
    <lineage>
        <taxon>Archaea</taxon>
        <taxon>Thermoproteota</taxon>
        <taxon>Thermoprotei</taxon>
        <taxon>Thermofilales</taxon>
        <taxon>Thermofilaceae</taxon>
        <taxon>Thermofilum</taxon>
    </lineage>
</organism>
<reference evidence="2" key="1">
    <citation type="book" date="2010" name="EXTREMOPHILES" publisher="0:0-0">
        <title>Complete genome sequences of ten hyperthermophilic archaea reveal their metabolic capabilities and possible ecological roles.</title>
        <editorList>
            <person name="?"/>
        </editorList>
        <authorList>
            <person name="Ravin N.V."/>
            <person name="Mardanov A.V."/>
            <person name="Bonch-Osmolovskaya E.A."/>
            <person name="Skryabin K.G."/>
        </authorList>
    </citation>
    <scope>NUCLEOTIDE SEQUENCE [LARGE SCALE GENOMIC DNA]</scope>
    <source>
        <strain evidence="2">1505</strain>
    </source>
</reference>
<accession>A0A3G1A542</accession>
<name>A0A3G1A542_9CREN</name>
<evidence type="ECO:0000313" key="1">
    <source>
        <dbReference type="EMBL" id="AJB41886.1"/>
    </source>
</evidence>
<protein>
    <submittedName>
        <fullName evidence="1">Uncharacterized protein</fullName>
    </submittedName>
</protein>
<gene>
    <name evidence="1" type="ORF">TCARB_0834</name>
</gene>
<dbReference type="KEGG" id="tcb:TCARB_0834"/>
<proteinExistence type="predicted"/>
<sequence length="50" mass="6182">MKKIDKRGRDADLTKYFDSVEVEVTNFEDYHELRSELREVWTRMCFSMEF</sequence>
<dbReference type="EMBL" id="CP007493">
    <property type="protein sequence ID" value="AJB41886.1"/>
    <property type="molecule type" value="Genomic_DNA"/>
</dbReference>
<evidence type="ECO:0000313" key="2">
    <source>
        <dbReference type="Proteomes" id="UP000266720"/>
    </source>
</evidence>
<dbReference type="Proteomes" id="UP000266720">
    <property type="component" value="Chromosome"/>
</dbReference>
<dbReference type="AlphaFoldDB" id="A0A3G1A542"/>
<dbReference type="STRING" id="697581.TCARB_0834"/>